<protein>
    <recommendedName>
        <fullName evidence="8">Carboxylesterase type B domain-containing protein</fullName>
    </recommendedName>
</protein>
<evidence type="ECO:0000256" key="1">
    <source>
        <dbReference type="ARBA" id="ARBA00005964"/>
    </source>
</evidence>
<reference evidence="9 10" key="1">
    <citation type="submission" date="2024-04" db="EMBL/GenBank/DDBJ databases">
        <authorList>
            <person name="Rising A."/>
            <person name="Reimegard J."/>
            <person name="Sonavane S."/>
            <person name="Akerstrom W."/>
            <person name="Nylinder S."/>
            <person name="Hedman E."/>
            <person name="Kallberg Y."/>
        </authorList>
    </citation>
    <scope>NUCLEOTIDE SEQUENCE [LARGE SCALE GENOMIC DNA]</scope>
</reference>
<dbReference type="GO" id="GO:0005886">
    <property type="term" value="C:plasma membrane"/>
    <property type="evidence" value="ECO:0007669"/>
    <property type="project" value="TreeGrafter"/>
</dbReference>
<feature type="signal peptide" evidence="7">
    <location>
        <begin position="1"/>
        <end position="19"/>
    </location>
</feature>
<dbReference type="Proteomes" id="UP001497382">
    <property type="component" value="Unassembled WGS sequence"/>
</dbReference>
<feature type="domain" description="Carboxylesterase type B" evidence="8">
    <location>
        <begin position="41"/>
        <end position="538"/>
    </location>
</feature>
<keyword evidence="2" id="KW-0719">Serine esterase</keyword>
<evidence type="ECO:0000256" key="4">
    <source>
        <dbReference type="ARBA" id="ARBA00023157"/>
    </source>
</evidence>
<evidence type="ECO:0000259" key="8">
    <source>
        <dbReference type="Pfam" id="PF00135"/>
    </source>
</evidence>
<gene>
    <name evidence="9" type="ORF">LARSCL_LOCUS17822</name>
</gene>
<evidence type="ECO:0000313" key="9">
    <source>
        <dbReference type="EMBL" id="CAL1292750.1"/>
    </source>
</evidence>
<comment type="similarity">
    <text evidence="1">Belongs to the type-B carboxylesterase/lipase family.</text>
</comment>
<feature type="chain" id="PRO_5043359820" description="Carboxylesterase type B domain-containing protein" evidence="7">
    <location>
        <begin position="20"/>
        <end position="564"/>
    </location>
</feature>
<keyword evidence="3" id="KW-0378">Hydrolase</keyword>
<dbReference type="PANTHER" id="PTHR43918:SF4">
    <property type="entry name" value="CARBOXYLIC ESTER HYDROLASE"/>
    <property type="match status" value="1"/>
</dbReference>
<evidence type="ECO:0000256" key="5">
    <source>
        <dbReference type="ARBA" id="ARBA00023180"/>
    </source>
</evidence>
<dbReference type="SUPFAM" id="SSF53474">
    <property type="entry name" value="alpha/beta-Hydrolases"/>
    <property type="match status" value="1"/>
</dbReference>
<evidence type="ECO:0000256" key="7">
    <source>
        <dbReference type="SAM" id="SignalP"/>
    </source>
</evidence>
<dbReference type="PRINTS" id="PR00878">
    <property type="entry name" value="CHOLNESTRASE"/>
</dbReference>
<dbReference type="EMBL" id="CAXIEN010000312">
    <property type="protein sequence ID" value="CAL1292750.1"/>
    <property type="molecule type" value="Genomic_DNA"/>
</dbReference>
<evidence type="ECO:0000256" key="2">
    <source>
        <dbReference type="ARBA" id="ARBA00022487"/>
    </source>
</evidence>
<dbReference type="InterPro" id="IPR050654">
    <property type="entry name" value="AChE-related_enzymes"/>
</dbReference>
<evidence type="ECO:0000256" key="3">
    <source>
        <dbReference type="ARBA" id="ARBA00022801"/>
    </source>
</evidence>
<dbReference type="Pfam" id="PF00135">
    <property type="entry name" value="COesterase"/>
    <property type="match status" value="1"/>
</dbReference>
<dbReference type="PANTHER" id="PTHR43918">
    <property type="entry name" value="ACETYLCHOLINESTERASE"/>
    <property type="match status" value="1"/>
</dbReference>
<comment type="caution">
    <text evidence="9">The sequence shown here is derived from an EMBL/GenBank/DDBJ whole genome shotgun (WGS) entry which is preliminary data.</text>
</comment>
<keyword evidence="5" id="KW-0325">Glycoprotein</keyword>
<evidence type="ECO:0000313" key="10">
    <source>
        <dbReference type="Proteomes" id="UP001497382"/>
    </source>
</evidence>
<dbReference type="GO" id="GO:0019695">
    <property type="term" value="P:choline metabolic process"/>
    <property type="evidence" value="ECO:0007669"/>
    <property type="project" value="TreeGrafter"/>
</dbReference>
<dbReference type="AlphaFoldDB" id="A0AAV2B932"/>
<dbReference type="GO" id="GO:0006581">
    <property type="term" value="P:acetylcholine catabolic process"/>
    <property type="evidence" value="ECO:0007669"/>
    <property type="project" value="TreeGrafter"/>
</dbReference>
<dbReference type="InterPro" id="IPR002018">
    <property type="entry name" value="CarbesteraseB"/>
</dbReference>
<name>A0AAV2B932_9ARAC</name>
<dbReference type="Gene3D" id="3.40.50.1820">
    <property type="entry name" value="alpha/beta hydrolase"/>
    <property type="match status" value="1"/>
</dbReference>
<dbReference type="InterPro" id="IPR000997">
    <property type="entry name" value="Cholinesterase"/>
</dbReference>
<comment type="catalytic activity">
    <reaction evidence="6">
        <text>acetylcholine + H2O = choline + acetate + H(+)</text>
        <dbReference type="Rhea" id="RHEA:17561"/>
        <dbReference type="ChEBI" id="CHEBI:15354"/>
        <dbReference type="ChEBI" id="CHEBI:15355"/>
        <dbReference type="ChEBI" id="CHEBI:15377"/>
        <dbReference type="ChEBI" id="CHEBI:15378"/>
        <dbReference type="ChEBI" id="CHEBI:30089"/>
        <dbReference type="EC" id="3.1.1.7"/>
    </reaction>
</comment>
<dbReference type="GO" id="GO:0003990">
    <property type="term" value="F:acetylcholinesterase activity"/>
    <property type="evidence" value="ECO:0007669"/>
    <property type="project" value="UniProtKB-EC"/>
</dbReference>
<dbReference type="GO" id="GO:0005615">
    <property type="term" value="C:extracellular space"/>
    <property type="evidence" value="ECO:0007669"/>
    <property type="project" value="TreeGrafter"/>
</dbReference>
<sequence length="564" mass="63154">MGVLIALVFALTILTCVKCQSDSGTYDDPDAFGPDDLDDGVKTKSGTIVGKVTTYYGALTRAFLGVPYAKPPVGELRFKKPEPVEPWSDNLIADTMPPACVQHSRTDVPWYDSDPDQSEDCLYMNIWMPRGKFLNKKFAVMLWIYGGGFTVGSNRLPATDGQGLSAFASSILVAPNYRVGAMGFLSSGTDDAPGNMGIHDILMAIKWIRENIEAFNGDPDNIVIFGQGSGAITVSMLLMSPMTQGLFTRAIIQSGSFLSIFQNPNEYNLNLGQRLAENVECASANRTLQKNPKEVVECLRDVDARTLAEVLSSIQPGHPTSFLPQYGDEFMPKNPKEYLMSGKFKNVPILIGTNKHEGSYLLTTQYPELFGSNGESGVQITKSFGETVLRRWFHHLGNPEELVEQYLGDLEEGDTNKVRKQVFTAMGDFSVTCPTVYFAETYSGFNNSVKFYVYEHRPYQSPWAKWMGTTHYDEVPIVFARPMDGYTFETFLNAPRDDELDAGYAISRMWGDFAREGKIMKTWTNYSKYHHQYVYLKPSELLDVMHGPGPHLDNCDFLRKYFES</sequence>
<keyword evidence="10" id="KW-1185">Reference proteome</keyword>
<organism evidence="9 10">
    <name type="scientific">Larinioides sclopetarius</name>
    <dbReference type="NCBI Taxonomy" id="280406"/>
    <lineage>
        <taxon>Eukaryota</taxon>
        <taxon>Metazoa</taxon>
        <taxon>Ecdysozoa</taxon>
        <taxon>Arthropoda</taxon>
        <taxon>Chelicerata</taxon>
        <taxon>Arachnida</taxon>
        <taxon>Araneae</taxon>
        <taxon>Araneomorphae</taxon>
        <taxon>Entelegynae</taxon>
        <taxon>Araneoidea</taxon>
        <taxon>Araneidae</taxon>
        <taxon>Larinioides</taxon>
    </lineage>
</organism>
<evidence type="ECO:0000256" key="6">
    <source>
        <dbReference type="ARBA" id="ARBA00048484"/>
    </source>
</evidence>
<keyword evidence="4" id="KW-1015">Disulfide bond</keyword>
<dbReference type="InterPro" id="IPR029058">
    <property type="entry name" value="AB_hydrolase_fold"/>
</dbReference>
<keyword evidence="7" id="KW-0732">Signal</keyword>
<accession>A0AAV2B932</accession>
<proteinExistence type="inferred from homology"/>